<dbReference type="SUPFAM" id="SSF140741">
    <property type="entry name" value="RUN domain-like"/>
    <property type="match status" value="1"/>
</dbReference>
<comment type="caution">
    <text evidence="9">The sequence shown here is derived from an EMBL/GenBank/DDBJ whole genome shotgun (WGS) entry which is preliminary data.</text>
</comment>
<dbReference type="CDD" id="cd17681">
    <property type="entry name" value="RUN_RUFY1_like"/>
    <property type="match status" value="1"/>
</dbReference>
<dbReference type="SMART" id="SM00593">
    <property type="entry name" value="RUN"/>
    <property type="match status" value="1"/>
</dbReference>
<gene>
    <name evidence="9" type="ORF">P5673_007309</name>
</gene>
<dbReference type="PROSITE" id="PS50826">
    <property type="entry name" value="RUN"/>
    <property type="match status" value="1"/>
</dbReference>
<dbReference type="GO" id="GO:0008270">
    <property type="term" value="F:zinc ion binding"/>
    <property type="evidence" value="ECO:0007669"/>
    <property type="project" value="UniProtKB-KW"/>
</dbReference>
<dbReference type="Gene3D" id="1.20.58.900">
    <property type="match status" value="1"/>
</dbReference>
<dbReference type="PANTHER" id="PTHR45956:SF6">
    <property type="entry name" value="RUN DOMAIN-CONTAINING PROTEIN"/>
    <property type="match status" value="1"/>
</dbReference>
<feature type="coiled-coil region" evidence="6">
    <location>
        <begin position="265"/>
        <end position="309"/>
    </location>
</feature>
<evidence type="ECO:0000256" key="6">
    <source>
        <dbReference type="SAM" id="Coils"/>
    </source>
</evidence>
<evidence type="ECO:0000313" key="10">
    <source>
        <dbReference type="Proteomes" id="UP001249851"/>
    </source>
</evidence>
<dbReference type="InterPro" id="IPR047335">
    <property type="entry name" value="RUFY1-3"/>
</dbReference>
<dbReference type="AlphaFoldDB" id="A0AAD9QWA3"/>
<feature type="domain" description="FYVE-type" evidence="7">
    <location>
        <begin position="541"/>
        <end position="580"/>
    </location>
</feature>
<dbReference type="InterPro" id="IPR037213">
    <property type="entry name" value="Run_dom_sf"/>
</dbReference>
<reference evidence="9" key="1">
    <citation type="journal article" date="2023" name="G3 (Bethesda)">
        <title>Whole genome assembly and annotation of the endangered Caribbean coral Acropora cervicornis.</title>
        <authorList>
            <person name="Selwyn J.D."/>
            <person name="Vollmer S.V."/>
        </authorList>
    </citation>
    <scope>NUCLEOTIDE SEQUENCE</scope>
    <source>
        <strain evidence="9">K2</strain>
    </source>
</reference>
<dbReference type="InterPro" id="IPR011011">
    <property type="entry name" value="Znf_FYVE_PHD"/>
</dbReference>
<evidence type="ECO:0000256" key="5">
    <source>
        <dbReference type="PROSITE-ProRule" id="PRU00091"/>
    </source>
</evidence>
<keyword evidence="3" id="KW-0862">Zinc</keyword>
<evidence type="ECO:0000256" key="1">
    <source>
        <dbReference type="ARBA" id="ARBA00022723"/>
    </source>
</evidence>
<accession>A0AAD9QWA3</accession>
<dbReference type="InterPro" id="IPR013083">
    <property type="entry name" value="Znf_RING/FYVE/PHD"/>
</dbReference>
<evidence type="ECO:0000256" key="4">
    <source>
        <dbReference type="ARBA" id="ARBA00023054"/>
    </source>
</evidence>
<dbReference type="Pfam" id="PF02759">
    <property type="entry name" value="RUN"/>
    <property type="match status" value="1"/>
</dbReference>
<evidence type="ECO:0000256" key="2">
    <source>
        <dbReference type="ARBA" id="ARBA00022771"/>
    </source>
</evidence>
<dbReference type="PANTHER" id="PTHR45956">
    <property type="entry name" value="RUN AND FYVE DOMAIN-CONTAINING PROTEIN 2-LIKE PROTEIN"/>
    <property type="match status" value="1"/>
</dbReference>
<dbReference type="PROSITE" id="PS50178">
    <property type="entry name" value="ZF_FYVE"/>
    <property type="match status" value="1"/>
</dbReference>
<dbReference type="SUPFAM" id="SSF57903">
    <property type="entry name" value="FYVE/PHD zinc finger"/>
    <property type="match status" value="1"/>
</dbReference>
<dbReference type="InterPro" id="IPR004012">
    <property type="entry name" value="Run_dom"/>
</dbReference>
<name>A0AAD9QWA3_ACRCE</name>
<sequence length="585" mass="67617">MAAAGVEEEDTELNFGKLHVRTFSSSAPPESKREAQWKVERLNLLNIANLCIKHVIDSALNLGRVINDEYFEPLQQFFVVFESILRHGIKMKRNILGQRKDYWGPLEALENVAPESAEIVRSVQHLPNIRTNHGKGRAWVRLALMQKKLAEYIMILVENKELVREWYEPHSVLMQEEGGVISGLLVGLNIIDCNFDLKGDSLDVWLVPKGWELLGKTTREGEVQNDGSDMNVLLDQKTYLEEINRNLNSIVHTLQLKLKNVKMTNDDLSTQLTSCTEQIVQLMQERDILQDANSQMNEVSARKLQLAQADIDVERETYQKSREGLNEMYNVIRKQLESEIQSRKETEKELELARSMKEESVVAMRLLEKDIHDKQDTLVSLRRQLEDVKKLNLELHNKLQLCESTTKDHMSKWTELEEKCAKMIAHTKELEKSLSEALSKKITAENLVDELNNKIADSESERTALDTNLKIEREWRTKLQEDSVKDKERIGAMQMELKHLEQLKKEYQVLHEKHALVEMGSHLSNSQQKVEEMKEVTQTMKHHCRNCGGIFCHSCSDYTMPLPSSAKPVRVCDSCYTTLLQRYQR</sequence>
<dbReference type="GO" id="GO:0005737">
    <property type="term" value="C:cytoplasm"/>
    <property type="evidence" value="ECO:0007669"/>
    <property type="project" value="TreeGrafter"/>
</dbReference>
<dbReference type="InterPro" id="IPR017455">
    <property type="entry name" value="Znf_FYVE-rel"/>
</dbReference>
<evidence type="ECO:0000259" key="8">
    <source>
        <dbReference type="PROSITE" id="PS50826"/>
    </source>
</evidence>
<reference evidence="9" key="2">
    <citation type="journal article" date="2023" name="Science">
        <title>Genomic signatures of disease resistance in endangered staghorn corals.</title>
        <authorList>
            <person name="Vollmer S.V."/>
            <person name="Selwyn J.D."/>
            <person name="Despard B.A."/>
            <person name="Roesel C.L."/>
        </authorList>
    </citation>
    <scope>NUCLEOTIDE SEQUENCE</scope>
    <source>
        <strain evidence="9">K2</strain>
    </source>
</reference>
<organism evidence="9 10">
    <name type="scientific">Acropora cervicornis</name>
    <name type="common">Staghorn coral</name>
    <dbReference type="NCBI Taxonomy" id="6130"/>
    <lineage>
        <taxon>Eukaryota</taxon>
        <taxon>Metazoa</taxon>
        <taxon>Cnidaria</taxon>
        <taxon>Anthozoa</taxon>
        <taxon>Hexacorallia</taxon>
        <taxon>Scleractinia</taxon>
        <taxon>Astrocoeniina</taxon>
        <taxon>Acroporidae</taxon>
        <taxon>Acropora</taxon>
    </lineage>
</organism>
<feature type="domain" description="RUN" evidence="8">
    <location>
        <begin position="68"/>
        <end position="200"/>
    </location>
</feature>
<protein>
    <submittedName>
        <fullName evidence="9">RUN and FYVE domain-containing protein 2</fullName>
    </submittedName>
</protein>
<dbReference type="FunFam" id="1.20.58.900:FF:000011">
    <property type="entry name" value="Uncharacterized protein, isoform B"/>
    <property type="match status" value="1"/>
</dbReference>
<dbReference type="Gene3D" id="3.30.40.10">
    <property type="entry name" value="Zinc/RING finger domain, C3HC4 (zinc finger)"/>
    <property type="match status" value="1"/>
</dbReference>
<keyword evidence="2 5" id="KW-0863">Zinc-finger</keyword>
<keyword evidence="10" id="KW-1185">Reference proteome</keyword>
<evidence type="ECO:0000259" key="7">
    <source>
        <dbReference type="PROSITE" id="PS50178"/>
    </source>
</evidence>
<dbReference type="Pfam" id="PF01363">
    <property type="entry name" value="FYVE"/>
    <property type="match status" value="1"/>
</dbReference>
<evidence type="ECO:0000313" key="9">
    <source>
        <dbReference type="EMBL" id="KAK2568300.1"/>
    </source>
</evidence>
<dbReference type="EMBL" id="JARQWQ010000012">
    <property type="protein sequence ID" value="KAK2568300.1"/>
    <property type="molecule type" value="Genomic_DNA"/>
</dbReference>
<dbReference type="SMART" id="SM00064">
    <property type="entry name" value="FYVE"/>
    <property type="match status" value="1"/>
</dbReference>
<evidence type="ECO:0000256" key="3">
    <source>
        <dbReference type="ARBA" id="ARBA00022833"/>
    </source>
</evidence>
<proteinExistence type="predicted"/>
<keyword evidence="4 6" id="KW-0175">Coiled coil</keyword>
<keyword evidence="1" id="KW-0479">Metal-binding</keyword>
<feature type="coiled-coil region" evidence="6">
    <location>
        <begin position="333"/>
        <end position="398"/>
    </location>
</feature>
<feature type="coiled-coil region" evidence="6">
    <location>
        <begin position="434"/>
        <end position="468"/>
    </location>
</feature>
<dbReference type="Proteomes" id="UP001249851">
    <property type="component" value="Unassembled WGS sequence"/>
</dbReference>
<dbReference type="InterPro" id="IPR000306">
    <property type="entry name" value="Znf_FYVE"/>
</dbReference>